<keyword evidence="1" id="KW-0472">Membrane</keyword>
<feature type="transmembrane region" description="Helical" evidence="1">
    <location>
        <begin position="56"/>
        <end position="74"/>
    </location>
</feature>
<evidence type="ECO:0000313" key="3">
    <source>
        <dbReference type="Proteomes" id="UP000070133"/>
    </source>
</evidence>
<protein>
    <submittedName>
        <fullName evidence="2">Uncharacterized protein</fullName>
    </submittedName>
</protein>
<sequence>MDPVRVVPPARLPRSSHFRLHCCDLQFPRQVKIRRWQQHSFMPYYPLEALLRDPQALYIIAATILTLYLLKLLGDALQRRHDAKEAALDRANAIRIAELQYKKP</sequence>
<keyword evidence="3" id="KW-1185">Reference proteome</keyword>
<dbReference type="Proteomes" id="UP000070133">
    <property type="component" value="Unassembled WGS sequence"/>
</dbReference>
<evidence type="ECO:0000313" key="2">
    <source>
        <dbReference type="EMBL" id="KXT03061.1"/>
    </source>
</evidence>
<organism evidence="2 3">
    <name type="scientific">Pseudocercospora eumusae</name>
    <dbReference type="NCBI Taxonomy" id="321146"/>
    <lineage>
        <taxon>Eukaryota</taxon>
        <taxon>Fungi</taxon>
        <taxon>Dikarya</taxon>
        <taxon>Ascomycota</taxon>
        <taxon>Pezizomycotina</taxon>
        <taxon>Dothideomycetes</taxon>
        <taxon>Dothideomycetidae</taxon>
        <taxon>Mycosphaerellales</taxon>
        <taxon>Mycosphaerellaceae</taxon>
        <taxon>Pseudocercospora</taxon>
    </lineage>
</organism>
<proteinExistence type="predicted"/>
<gene>
    <name evidence="2" type="ORF">AC578_697</name>
</gene>
<evidence type="ECO:0000256" key="1">
    <source>
        <dbReference type="SAM" id="Phobius"/>
    </source>
</evidence>
<dbReference type="EMBL" id="LFZN01000034">
    <property type="protein sequence ID" value="KXT03061.1"/>
    <property type="molecule type" value="Genomic_DNA"/>
</dbReference>
<keyword evidence="1" id="KW-1133">Transmembrane helix</keyword>
<comment type="caution">
    <text evidence="2">The sequence shown here is derived from an EMBL/GenBank/DDBJ whole genome shotgun (WGS) entry which is preliminary data.</text>
</comment>
<dbReference type="AlphaFoldDB" id="A0A139HKM5"/>
<keyword evidence="1" id="KW-0812">Transmembrane</keyword>
<accession>A0A139HKM5</accession>
<name>A0A139HKM5_9PEZI</name>
<reference evidence="2 3" key="1">
    <citation type="submission" date="2015-07" db="EMBL/GenBank/DDBJ databases">
        <title>Comparative genomics of the Sigatoka disease complex on banana suggests a link between parallel evolutionary changes in Pseudocercospora fijiensis and Pseudocercospora eumusae and increased virulence on the banana host.</title>
        <authorList>
            <person name="Chang T.-C."/>
            <person name="Salvucci A."/>
            <person name="Crous P.W."/>
            <person name="Stergiopoulos I."/>
        </authorList>
    </citation>
    <scope>NUCLEOTIDE SEQUENCE [LARGE SCALE GENOMIC DNA]</scope>
    <source>
        <strain evidence="2 3">CBS 114824</strain>
    </source>
</reference>